<dbReference type="GO" id="GO:0006121">
    <property type="term" value="P:mitochondrial electron transport, succinate to ubiquinone"/>
    <property type="evidence" value="ECO:0007669"/>
    <property type="project" value="TreeGrafter"/>
</dbReference>
<feature type="binding site" evidence="16">
    <location>
        <position position="428"/>
    </location>
    <ligand>
        <name>substrate</name>
    </ligand>
</feature>
<keyword evidence="12" id="KW-0496">Mitochondrion</keyword>
<evidence type="ECO:0000256" key="5">
    <source>
        <dbReference type="ARBA" id="ARBA00022532"/>
    </source>
</evidence>
<dbReference type="SUPFAM" id="SSF51905">
    <property type="entry name" value="FAD/NAD(P)-binding domain"/>
    <property type="match status" value="1"/>
</dbReference>
<evidence type="ECO:0000256" key="16">
    <source>
        <dbReference type="PIRSR" id="PIRSR611281-2"/>
    </source>
</evidence>
<proteinExistence type="inferred from homology"/>
<evidence type="ECO:0000256" key="14">
    <source>
        <dbReference type="ARBA" id="ARBA00066246"/>
    </source>
</evidence>
<keyword evidence="8 17" id="KW-0274">FAD</keyword>
<dbReference type="PANTHER" id="PTHR11632">
    <property type="entry name" value="SUCCINATE DEHYDROGENASE 2 FLAVOPROTEIN SUBUNIT"/>
    <property type="match status" value="1"/>
</dbReference>
<dbReference type="GO" id="GO:0050660">
    <property type="term" value="F:flavin adenine dinucleotide binding"/>
    <property type="evidence" value="ECO:0007669"/>
    <property type="project" value="InterPro"/>
</dbReference>
<dbReference type="PROSITE" id="PS00504">
    <property type="entry name" value="FRD_SDH_FAD_BINDING"/>
    <property type="match status" value="1"/>
</dbReference>
<dbReference type="EC" id="1.3.5.1" evidence="19"/>
<dbReference type="GO" id="GO:0005743">
    <property type="term" value="C:mitochondrial inner membrane"/>
    <property type="evidence" value="ECO:0007669"/>
    <property type="project" value="UniProtKB-SubCell"/>
</dbReference>
<feature type="modified residue" description="Tele-8alpha-FAD histidine" evidence="18">
    <location>
        <position position="75"/>
    </location>
</feature>
<protein>
    <recommendedName>
        <fullName evidence="19">Succinate dehydrogenase [ubiquinone] flavoprotein subunit, mitochondrial</fullName>
        <ecNumber evidence="19">1.3.5.1</ecNumber>
    </recommendedName>
</protein>
<feature type="domain" description="FAD-dependent oxidoreductase 2 FAD-binding" evidence="20">
    <location>
        <begin position="39"/>
        <end position="434"/>
    </location>
</feature>
<dbReference type="UniPathway" id="UPA00223">
    <property type="reaction ID" value="UER01006"/>
</dbReference>
<evidence type="ECO:0000313" key="22">
    <source>
        <dbReference type="EMBL" id="VDN53739.1"/>
    </source>
</evidence>
<dbReference type="InterPro" id="IPR037099">
    <property type="entry name" value="Fum_R/Succ_DH_flav-like_C_sf"/>
</dbReference>
<dbReference type="FunFam" id="1.20.58.100:FF:000001">
    <property type="entry name" value="Succinate dehydrogenase flavoprotein subunit (SdhA)"/>
    <property type="match status" value="1"/>
</dbReference>
<dbReference type="NCBIfam" id="TIGR01816">
    <property type="entry name" value="sdhA_forward"/>
    <property type="match status" value="1"/>
</dbReference>
<evidence type="ECO:0000256" key="1">
    <source>
        <dbReference type="ARBA" id="ARBA00004443"/>
    </source>
</evidence>
<dbReference type="InterPro" id="IPR011281">
    <property type="entry name" value="Succ_DH_flav_su_fwd"/>
</dbReference>
<comment type="subunit">
    <text evidence="14">Component of the mitochondrial electron transport chain complex II composed of four subunits: a flavoprotein (Fp), an iron-sulfur protein (Ip), and a large cytochrome b (CybL) subunit and a small cytochrome b (CybS) subunit. There are 2 developmental stage-specific forms of complex II which have the Ip and CybL subunits in common. Complex II from the free-living larvae (aerobic environment) acts as a succinate dehydrogenase and is composed of the common subunit Ip and CybL and the stage specific subunits FpL and CybSL. Complex II from parasitic larvae and adults (anaerobic environment) acts as a fumarate reductase and is composed of the common subunit Ip and CybL and the stage specific subunits FpA and CybSA.</text>
</comment>
<dbReference type="GO" id="GO:0009055">
    <property type="term" value="F:electron transfer activity"/>
    <property type="evidence" value="ECO:0007669"/>
    <property type="project" value="TreeGrafter"/>
</dbReference>
<accession>A0A0N4UQC2</accession>
<evidence type="ECO:0000256" key="11">
    <source>
        <dbReference type="ARBA" id="ARBA00023002"/>
    </source>
</evidence>
<dbReference type="GO" id="GO:0006099">
    <property type="term" value="P:tricarboxylic acid cycle"/>
    <property type="evidence" value="ECO:0007669"/>
    <property type="project" value="UniProtKB-UniPathway"/>
</dbReference>
<keyword evidence="9 19" id="KW-0809">Transit peptide</keyword>
<dbReference type="FunFam" id="3.90.700.10:FF:000001">
    <property type="entry name" value="Mitochondrial succinate dehydrogenase flavoprotein subunit"/>
    <property type="match status" value="1"/>
</dbReference>
<dbReference type="Pfam" id="PF02910">
    <property type="entry name" value="Succ_DH_flav_C"/>
    <property type="match status" value="1"/>
</dbReference>
<reference evidence="22 24" key="2">
    <citation type="submission" date="2018-11" db="EMBL/GenBank/DDBJ databases">
        <authorList>
            <consortium name="Pathogen Informatics"/>
        </authorList>
    </citation>
    <scope>NUCLEOTIDE SEQUENCE [LARGE SCALE GENOMIC DNA]</scope>
</reference>
<dbReference type="STRING" id="318479.A0A0N4UQC2"/>
<feature type="binding site" evidence="17">
    <location>
        <position position="417"/>
    </location>
    <ligand>
        <name>FAD</name>
        <dbReference type="ChEBI" id="CHEBI:57692"/>
    </ligand>
</feature>
<reference evidence="25" key="1">
    <citation type="submission" date="2017-02" db="UniProtKB">
        <authorList>
            <consortium name="WormBaseParasite"/>
        </authorList>
    </citation>
    <scope>IDENTIFICATION</scope>
</reference>
<keyword evidence="24" id="KW-1185">Reference proteome</keyword>
<keyword evidence="13 19" id="KW-0472">Membrane</keyword>
<keyword evidence="6 17" id="KW-0285">Flavoprotein</keyword>
<comment type="catalytic activity">
    <reaction evidence="19">
        <text>a quinone + succinate = fumarate + a quinol</text>
        <dbReference type="Rhea" id="RHEA:40523"/>
        <dbReference type="ChEBI" id="CHEBI:24646"/>
        <dbReference type="ChEBI" id="CHEBI:29806"/>
        <dbReference type="ChEBI" id="CHEBI:30031"/>
        <dbReference type="ChEBI" id="CHEBI:132124"/>
        <dbReference type="EC" id="1.3.5.1"/>
    </reaction>
</comment>
<dbReference type="Gene3D" id="3.90.700.10">
    <property type="entry name" value="Succinate dehydrogenase/fumarate reductase flavoprotein, catalytic domain"/>
    <property type="match status" value="1"/>
</dbReference>
<dbReference type="WBParaSite" id="DME_0001020201-mRNA-1">
    <property type="protein sequence ID" value="DME_0001020201-mRNA-1"/>
    <property type="gene ID" value="DME_0001020201"/>
</dbReference>
<evidence type="ECO:0000256" key="4">
    <source>
        <dbReference type="ARBA" id="ARBA00022448"/>
    </source>
</evidence>
<evidence type="ECO:0000256" key="10">
    <source>
        <dbReference type="ARBA" id="ARBA00022982"/>
    </source>
</evidence>
<evidence type="ECO:0000256" key="13">
    <source>
        <dbReference type="ARBA" id="ARBA00023136"/>
    </source>
</evidence>
<dbReference type="GO" id="GO:0008177">
    <property type="term" value="F:succinate dehydrogenase (quinone) activity"/>
    <property type="evidence" value="ECO:0007669"/>
    <property type="project" value="UniProtKB-EC"/>
</dbReference>
<evidence type="ECO:0000256" key="17">
    <source>
        <dbReference type="PIRSR" id="PIRSR611281-3"/>
    </source>
</evidence>
<dbReference type="InterPro" id="IPR014006">
    <property type="entry name" value="Succ_Dhase_FrdA_Gneg"/>
</dbReference>
<sequence>MLIRSLTARTQRAFSISQCRNEAKTSNISNYKIIDHAYDAVVVGAGGAGLRAAMGLSEGGLKTAVITKLFPTRSHTVAAQGGINAALGNMNPDDWRWHFYDTVKGSDWLGDQDAIHYMTREAERAVIELENYGMPFSRTSEGKIYQRAFGGQSNDFGRGGQAHRTCCVADRTGHSMLHTLYGSSLQYNCQYFIEFFALDLIMDKGACVGVIAMNLEDGTIHRFRTKNTILATGGYGRAFFSCTSAHTCTGDGTAMIARSGLPNADMEFVQFHPTGIYGAGCLITEGSRGEGGFLVNSKGERFMEKYAPNAKDLASRDVVSRAMTIEIMEGRGVGPEKDYIYLQLHHLPAEQLHSKLPGISETAMIFAGVDVTKESIPVIPTVHYNMGGIPTNYMGQVLQYSTEKGDQLVDGLYAAGEAAAHSVHGANRLGANSLLDLVIFGRACAISIMKHTKPGDKAPDLPKGAGETSIANLDKLRYAKGDISTADLRLKMQKTMQKHAAVFRRGDILKEGVERMNDIYKELKHLKTTDRGLIWNSDLIETLELQNLMINATQTIVAAEKREESRGAHARDDFPNRIDEYDYSKPLEGQIKKPIEQHWRKHTIIHQDTETGKIKLSYRPVIDKTLDKSETDWIPPKVRSY</sequence>
<dbReference type="EMBL" id="UYYG01000172">
    <property type="protein sequence ID" value="VDN53739.1"/>
    <property type="molecule type" value="Genomic_DNA"/>
</dbReference>
<dbReference type="FunFam" id="4.10.80.40:FF:000004">
    <property type="entry name" value="Succinate dehydrogenase [ubiquinone] flavoprotein subunit, mitochondrial"/>
    <property type="match status" value="1"/>
</dbReference>
<dbReference type="OrthoDB" id="71672at2759"/>
<dbReference type="NCBIfam" id="TIGR01812">
    <property type="entry name" value="sdhA_frdA_Gneg"/>
    <property type="match status" value="1"/>
</dbReference>
<dbReference type="Gene3D" id="1.20.58.100">
    <property type="entry name" value="Fumarate reductase/succinate dehydrogenase flavoprotein-like, C-terminal domain"/>
    <property type="match status" value="1"/>
</dbReference>
<dbReference type="AlphaFoldDB" id="A0A0N4UQC2"/>
<evidence type="ECO:0000256" key="12">
    <source>
        <dbReference type="ARBA" id="ARBA00023128"/>
    </source>
</evidence>
<feature type="binding site" evidence="17">
    <location>
        <begin position="44"/>
        <end position="49"/>
    </location>
    <ligand>
        <name>FAD</name>
        <dbReference type="ChEBI" id="CHEBI:57692"/>
    </ligand>
</feature>
<evidence type="ECO:0000313" key="24">
    <source>
        <dbReference type="Proteomes" id="UP000274756"/>
    </source>
</evidence>
<evidence type="ECO:0000256" key="3">
    <source>
        <dbReference type="ARBA" id="ARBA00008040"/>
    </source>
</evidence>
<feature type="binding site" evidence="17">
    <location>
        <begin position="67"/>
        <end position="82"/>
    </location>
    <ligand>
        <name>FAD</name>
        <dbReference type="ChEBI" id="CHEBI:57692"/>
    </ligand>
</feature>
<dbReference type="FunFam" id="3.50.50.60:FF:000482">
    <property type="entry name" value="Succinate dehydrogenase complex, subunit A, flavoprotein (Fp)"/>
    <property type="match status" value="1"/>
</dbReference>
<comment type="pathway">
    <text evidence="2 19">Carbohydrate metabolism; tricarboxylic acid cycle; fumarate from succinate (eukaryal route): step 1/1.</text>
</comment>
<dbReference type="InterPro" id="IPR015939">
    <property type="entry name" value="Fum_Rdtase/Succ_DH_flav-like_C"/>
</dbReference>
<comment type="cofactor">
    <cofactor evidence="17">
        <name>FAD</name>
        <dbReference type="ChEBI" id="CHEBI:57692"/>
    </cofactor>
    <text evidence="17">Flavinylated by SdhE, about 5% flavinylation occurs in the absence of SdhE.</text>
</comment>
<feature type="binding site" evidence="16">
    <location>
        <position position="272"/>
    </location>
    <ligand>
        <name>substrate</name>
    </ligand>
</feature>
<comment type="function">
    <text evidence="19">Flavoprotein (FP) subunit of succinate dehydrogenase (SDH) that is involved in complex II of the mitochondrial electron transport chain and is responsible for transferring electrons from succinate to ubiquinone (coenzyme Q).</text>
</comment>
<dbReference type="InterPro" id="IPR003952">
    <property type="entry name" value="FRD_SDH_FAD_BS"/>
</dbReference>
<comment type="subcellular location">
    <subcellularLocation>
        <location evidence="1 19">Mitochondrion inner membrane</location>
        <topology evidence="1 19">Peripheral membrane protein</topology>
        <orientation evidence="1 19">Matrix side</orientation>
    </subcellularLocation>
</comment>
<name>A0A0N4UQC2_DRAME</name>
<dbReference type="Gene3D" id="3.50.50.60">
    <property type="entry name" value="FAD/NAD(P)-binding domain"/>
    <property type="match status" value="1"/>
</dbReference>
<evidence type="ECO:0000256" key="7">
    <source>
        <dbReference type="ARBA" id="ARBA00022792"/>
    </source>
</evidence>
<dbReference type="InterPro" id="IPR036188">
    <property type="entry name" value="FAD/NAD-bd_sf"/>
</dbReference>
<dbReference type="SUPFAM" id="SSF56425">
    <property type="entry name" value="Succinate dehydrogenase/fumarate reductase flavoprotein, catalytic domain"/>
    <property type="match status" value="1"/>
</dbReference>
<evidence type="ECO:0000256" key="6">
    <source>
        <dbReference type="ARBA" id="ARBA00022630"/>
    </source>
</evidence>
<dbReference type="Pfam" id="PF00890">
    <property type="entry name" value="FAD_binding_2"/>
    <property type="match status" value="1"/>
</dbReference>
<feature type="binding site" evidence="17">
    <location>
        <position position="251"/>
    </location>
    <ligand>
        <name>FAD</name>
        <dbReference type="ChEBI" id="CHEBI:57692"/>
    </ligand>
</feature>
<feature type="binding site" evidence="17">
    <location>
        <begin position="433"/>
        <end position="434"/>
    </location>
    <ligand>
        <name>FAD</name>
        <dbReference type="ChEBI" id="CHEBI:57692"/>
    </ligand>
</feature>
<dbReference type="SUPFAM" id="SSF46977">
    <property type="entry name" value="Succinate dehydrogenase/fumarate reductase flavoprotein C-terminal domain"/>
    <property type="match status" value="1"/>
</dbReference>
<evidence type="ECO:0000256" key="2">
    <source>
        <dbReference type="ARBA" id="ARBA00004788"/>
    </source>
</evidence>
<evidence type="ECO:0000256" key="19">
    <source>
        <dbReference type="RuleBase" id="RU362051"/>
    </source>
</evidence>
<feature type="active site" description="Proton acceptor" evidence="15">
    <location>
        <position position="316"/>
    </location>
</feature>
<keyword evidence="4 19" id="KW-0813">Transport</keyword>
<feature type="binding site" evidence="16">
    <location>
        <position position="383"/>
    </location>
    <ligand>
        <name>substrate</name>
    </ligand>
</feature>
<evidence type="ECO:0000256" key="15">
    <source>
        <dbReference type="PIRSR" id="PIRSR000171-1"/>
    </source>
</evidence>
<organism evidence="23 25">
    <name type="scientific">Dracunculus medinensis</name>
    <name type="common">Guinea worm</name>
    <dbReference type="NCBI Taxonomy" id="318479"/>
    <lineage>
        <taxon>Eukaryota</taxon>
        <taxon>Metazoa</taxon>
        <taxon>Ecdysozoa</taxon>
        <taxon>Nematoda</taxon>
        <taxon>Chromadorea</taxon>
        <taxon>Rhabditida</taxon>
        <taxon>Spirurina</taxon>
        <taxon>Dracunculoidea</taxon>
        <taxon>Dracunculidae</taxon>
        <taxon>Dracunculus</taxon>
    </lineage>
</organism>
<keyword evidence="10 19" id="KW-0249">Electron transport</keyword>
<feature type="domain" description="Fumarate reductase/succinate dehydrogenase flavoprotein-like C-terminal" evidence="21">
    <location>
        <begin position="489"/>
        <end position="641"/>
    </location>
</feature>
<dbReference type="Proteomes" id="UP000274756">
    <property type="component" value="Unassembled WGS sequence"/>
</dbReference>
<evidence type="ECO:0000313" key="23">
    <source>
        <dbReference type="Proteomes" id="UP000038040"/>
    </source>
</evidence>
<evidence type="ECO:0000259" key="20">
    <source>
        <dbReference type="Pfam" id="PF00890"/>
    </source>
</evidence>
<gene>
    <name evidence="22" type="ORF">DME_LOCUS3712</name>
</gene>
<evidence type="ECO:0000313" key="25">
    <source>
        <dbReference type="WBParaSite" id="DME_0001020201-mRNA-1"/>
    </source>
</evidence>
<evidence type="ECO:0000256" key="9">
    <source>
        <dbReference type="ARBA" id="ARBA00022946"/>
    </source>
</evidence>
<dbReference type="InterPro" id="IPR003953">
    <property type="entry name" value="FAD-dep_OxRdtase_2_FAD-bd"/>
</dbReference>
<keyword evidence="7" id="KW-0999">Mitochondrion inner membrane</keyword>
<keyword evidence="5 19" id="KW-0816">Tricarboxylic acid cycle</keyword>
<evidence type="ECO:0000259" key="21">
    <source>
        <dbReference type="Pfam" id="PF02910"/>
    </source>
</evidence>
<feature type="binding site" evidence="16">
    <location>
        <position position="284"/>
    </location>
    <ligand>
        <name>substrate</name>
    </ligand>
</feature>
<dbReference type="PANTHER" id="PTHR11632:SF51">
    <property type="entry name" value="SUCCINATE DEHYDROGENASE [UBIQUINONE] FLAVOPROTEIN SUBUNIT, MITOCHONDRIAL"/>
    <property type="match status" value="1"/>
</dbReference>
<keyword evidence="11 19" id="KW-0560">Oxidoreductase</keyword>
<evidence type="ECO:0000256" key="18">
    <source>
        <dbReference type="PIRSR" id="PIRSR611281-4"/>
    </source>
</evidence>
<evidence type="ECO:0000256" key="8">
    <source>
        <dbReference type="ARBA" id="ARBA00022827"/>
    </source>
</evidence>
<dbReference type="Proteomes" id="UP000038040">
    <property type="component" value="Unplaced"/>
</dbReference>
<dbReference type="InterPro" id="IPR027477">
    <property type="entry name" value="Succ_DH/fumarate_Rdtase_cat_sf"/>
</dbReference>
<dbReference type="Gene3D" id="4.10.80.40">
    <property type="entry name" value="succinate dehydrogenase protein domain"/>
    <property type="match status" value="1"/>
</dbReference>
<dbReference type="InterPro" id="IPR030664">
    <property type="entry name" value="SdhA/FrdA/AprA"/>
</dbReference>
<dbReference type="PIRSF" id="PIRSF000171">
    <property type="entry name" value="SDHA_APRA_LASPO"/>
    <property type="match status" value="1"/>
</dbReference>
<comment type="similarity">
    <text evidence="3 19">Belongs to the FAD-dependent oxidoreductase 2 family. FRD/SDH subfamily.</text>
</comment>